<accession>A0A146G767</accession>
<reference evidence="3" key="1">
    <citation type="journal article" date="2017" name="Genome Announc.">
        <title>Draft Genome Sequence of Terrimicrobium sacchariphilum NM-5T, a Facultative Anaerobic Soil Bacterium of the Class Spartobacteria.</title>
        <authorList>
            <person name="Qiu Y.L."/>
            <person name="Tourlousse D.M."/>
            <person name="Matsuura N."/>
            <person name="Ohashi A."/>
            <person name="Sekiguchi Y."/>
        </authorList>
    </citation>
    <scope>NUCLEOTIDE SEQUENCE [LARGE SCALE GENOMIC DNA]</scope>
    <source>
        <strain evidence="3">NM-5</strain>
    </source>
</reference>
<protein>
    <recommendedName>
        <fullName evidence="4">Outer membrane protein beta-barrel domain-containing protein</fullName>
    </recommendedName>
</protein>
<comment type="caution">
    <text evidence="2">The sequence shown here is derived from an EMBL/GenBank/DDBJ whole genome shotgun (WGS) entry which is preliminary data.</text>
</comment>
<dbReference type="PROSITE" id="PS51257">
    <property type="entry name" value="PROKAR_LIPOPROTEIN"/>
    <property type="match status" value="1"/>
</dbReference>
<feature type="signal peptide" evidence="1">
    <location>
        <begin position="1"/>
        <end position="25"/>
    </location>
</feature>
<gene>
    <name evidence="2" type="ORF">TSACC_21138</name>
</gene>
<dbReference type="AlphaFoldDB" id="A0A146G767"/>
<organism evidence="2 3">
    <name type="scientific">Terrimicrobium sacchariphilum</name>
    <dbReference type="NCBI Taxonomy" id="690879"/>
    <lineage>
        <taxon>Bacteria</taxon>
        <taxon>Pseudomonadati</taxon>
        <taxon>Verrucomicrobiota</taxon>
        <taxon>Terrimicrobiia</taxon>
        <taxon>Terrimicrobiales</taxon>
        <taxon>Terrimicrobiaceae</taxon>
        <taxon>Terrimicrobium</taxon>
    </lineage>
</organism>
<evidence type="ECO:0000313" key="2">
    <source>
        <dbReference type="EMBL" id="GAT32737.1"/>
    </source>
</evidence>
<dbReference type="EMBL" id="BDCO01000002">
    <property type="protein sequence ID" value="GAT32737.1"/>
    <property type="molecule type" value="Genomic_DNA"/>
</dbReference>
<dbReference type="SUPFAM" id="SSF56925">
    <property type="entry name" value="OMPA-like"/>
    <property type="match status" value="1"/>
</dbReference>
<dbReference type="OrthoDB" id="6555107at2"/>
<dbReference type="STRING" id="690879.TSACC_21138"/>
<dbReference type="InterPro" id="IPR011250">
    <property type="entry name" value="OMP/PagP_B-barrel"/>
</dbReference>
<dbReference type="RefSeq" id="WP_153811310.1">
    <property type="nucleotide sequence ID" value="NZ_BDCO01000002.1"/>
</dbReference>
<dbReference type="Proteomes" id="UP000076023">
    <property type="component" value="Unassembled WGS sequence"/>
</dbReference>
<evidence type="ECO:0008006" key="4">
    <source>
        <dbReference type="Google" id="ProtNLM"/>
    </source>
</evidence>
<proteinExistence type="predicted"/>
<sequence>MNKSFWGIQAILPTCLILGCSALVAGEVPAPAAAEPTKHSFLEPVSDFVRDDVLHPVHPFEMVPGKDPNGWSFLIEPYIWAPNASGLTGFSGLPALQVNASNRTILENLKWGIMGNAEVRKGRWGLMAGGMYMELESSANLGGNLYKSGTVSLDQGVASLALAYRIIDDYRGFLDFYAGARYYYLGMSASLTTDSSGIQAVSDDITDAVAARINTRVEDAVQAIRDQVIAAIDAKKDALLAEIASNVNADLKRRLFRRAAMNDISNRADGDLARSGVDISKLDLLRNFNQGTRGAIAEYVRAVVARDVAVARGEVTSAIDSRVAAAKAKVSKELAQDIENSLPTSASNDQWWVDPILGFRGQVNFTRWLYLHAQADVGGFGAGSQIAWNIMAGLGVNFTRNVFAEVGYRYMYIDYTNSDFFYLMNFYGIYSSIGLKF</sequence>
<dbReference type="InParanoid" id="A0A146G767"/>
<feature type="chain" id="PRO_5007524653" description="Outer membrane protein beta-barrel domain-containing protein" evidence="1">
    <location>
        <begin position="26"/>
        <end position="437"/>
    </location>
</feature>
<keyword evidence="3" id="KW-1185">Reference proteome</keyword>
<name>A0A146G767_TERSA</name>
<evidence type="ECO:0000313" key="3">
    <source>
        <dbReference type="Proteomes" id="UP000076023"/>
    </source>
</evidence>
<keyword evidence="1" id="KW-0732">Signal</keyword>
<dbReference type="Gene3D" id="2.40.160.20">
    <property type="match status" value="1"/>
</dbReference>
<evidence type="ECO:0000256" key="1">
    <source>
        <dbReference type="SAM" id="SignalP"/>
    </source>
</evidence>